<keyword evidence="2" id="KW-1185">Reference proteome</keyword>
<dbReference type="STRING" id="155974.SAMN04487818_106165"/>
<protein>
    <submittedName>
        <fullName evidence="1">Uncharacterized protein</fullName>
    </submittedName>
</protein>
<dbReference type="Proteomes" id="UP000199051">
    <property type="component" value="Unassembled WGS sequence"/>
</dbReference>
<sequence>MALLDGALLGIALATHPDDFPTALREYEHEMFDRTSRAARMSADMQELLMSPNAAQRMLAFFQPD</sequence>
<name>A0A1H9TAF7_9PSEU</name>
<proteinExistence type="predicted"/>
<dbReference type="EMBL" id="FOGI01000006">
    <property type="protein sequence ID" value="SER94290.1"/>
    <property type="molecule type" value="Genomic_DNA"/>
</dbReference>
<evidence type="ECO:0000313" key="1">
    <source>
        <dbReference type="EMBL" id="SER94290.1"/>
    </source>
</evidence>
<organism evidence="1 2">
    <name type="scientific">Actinokineospora terrae</name>
    <dbReference type="NCBI Taxonomy" id="155974"/>
    <lineage>
        <taxon>Bacteria</taxon>
        <taxon>Bacillati</taxon>
        <taxon>Actinomycetota</taxon>
        <taxon>Actinomycetes</taxon>
        <taxon>Pseudonocardiales</taxon>
        <taxon>Pseudonocardiaceae</taxon>
        <taxon>Actinokineospora</taxon>
    </lineage>
</organism>
<dbReference type="InterPro" id="IPR036188">
    <property type="entry name" value="FAD/NAD-bd_sf"/>
</dbReference>
<dbReference type="Gene3D" id="3.50.50.60">
    <property type="entry name" value="FAD/NAD(P)-binding domain"/>
    <property type="match status" value="1"/>
</dbReference>
<accession>A0A1H9TAF7</accession>
<reference evidence="2" key="1">
    <citation type="submission" date="2016-10" db="EMBL/GenBank/DDBJ databases">
        <authorList>
            <person name="Varghese N."/>
            <person name="Submissions S."/>
        </authorList>
    </citation>
    <scope>NUCLEOTIDE SEQUENCE [LARGE SCALE GENOMIC DNA]</scope>
    <source>
        <strain evidence="2">DSM 44260</strain>
    </source>
</reference>
<evidence type="ECO:0000313" key="2">
    <source>
        <dbReference type="Proteomes" id="UP000199051"/>
    </source>
</evidence>
<dbReference type="SUPFAM" id="SSF51905">
    <property type="entry name" value="FAD/NAD(P)-binding domain"/>
    <property type="match status" value="1"/>
</dbReference>
<gene>
    <name evidence="1" type="ORF">SAMN04487818_106165</name>
</gene>
<dbReference type="AlphaFoldDB" id="A0A1H9TAF7"/>